<dbReference type="EMBL" id="CP098740">
    <property type="protein sequence ID" value="UZK55536.1"/>
    <property type="molecule type" value="Genomic_DNA"/>
</dbReference>
<proteinExistence type="predicted"/>
<dbReference type="PANTHER" id="PTHR40053">
    <property type="entry name" value="SPORULATION-CONTROL PROTEIN SPO0M"/>
    <property type="match status" value="1"/>
</dbReference>
<dbReference type="RefSeq" id="WP_265543271.1">
    <property type="nucleotide sequence ID" value="NZ_CP098740.1"/>
</dbReference>
<dbReference type="PANTHER" id="PTHR40053:SF1">
    <property type="entry name" value="SPORULATION-CONTROL PROTEIN SPO0M"/>
    <property type="match status" value="1"/>
</dbReference>
<sequence length="259" mass="28219">MVFKRLRRIGGGGSVPLEVDTQVAAGFVQPGGLLEGEVLLRALDREVEVGGIELKMFAEVTPSYEGGETQETICWPDASAYFTLAKGEERRVPFQHRLPWDVPVTEVSGQAVGAVLGLGTKVRIGEDEAVGDHDLVHVAALPLHEAVFDAFAAEGYLCDACEVTDDRIPTVEYGLYLTQTFQLADRVGTGDRPSRLELSFVTNRVGCEIYLRRAAPAQDDWEDKPPAGSWVAAHHDIGRVDFAAEARTWIDLVTKMPAA</sequence>
<evidence type="ECO:0000313" key="1">
    <source>
        <dbReference type="EMBL" id="UZK55536.1"/>
    </source>
</evidence>
<accession>A0ABY6PUT4</accession>
<dbReference type="Proteomes" id="UP001164963">
    <property type="component" value="Chromosome"/>
</dbReference>
<organism evidence="1 2">
    <name type="scientific">Streptomyces drozdowiczii</name>
    <dbReference type="NCBI Taxonomy" id="202862"/>
    <lineage>
        <taxon>Bacteria</taxon>
        <taxon>Bacillati</taxon>
        <taxon>Actinomycetota</taxon>
        <taxon>Actinomycetes</taxon>
        <taxon>Kitasatosporales</taxon>
        <taxon>Streptomycetaceae</taxon>
        <taxon>Streptomyces</taxon>
    </lineage>
</organism>
<dbReference type="Pfam" id="PF07070">
    <property type="entry name" value="Spo0M"/>
    <property type="match status" value="1"/>
</dbReference>
<dbReference type="InterPro" id="IPR009776">
    <property type="entry name" value="Spore_0_M"/>
</dbReference>
<evidence type="ECO:0000313" key="2">
    <source>
        <dbReference type="Proteomes" id="UP001164963"/>
    </source>
</evidence>
<name>A0ABY6PUT4_9ACTN</name>
<gene>
    <name evidence="1" type="ORF">NEH16_16645</name>
</gene>
<reference evidence="1" key="1">
    <citation type="journal article" date="2022" name="Front. Microbiol.">
        <title>Mirubactin C rescues the lethal effect of cell wall biosynthesis mutations in Bacillus subtilis.</title>
        <authorList>
            <person name="Kepplinger B."/>
            <person name="Wen X."/>
            <person name="Tyler A.R."/>
            <person name="Kim B.Y."/>
            <person name="Brown J."/>
            <person name="Banks P."/>
            <person name="Dashti Y."/>
            <person name="Mackenzie E.S."/>
            <person name="Wills C."/>
            <person name="Kawai Y."/>
            <person name="Waldron K.J."/>
            <person name="Allenby N.E.E."/>
            <person name="Wu L.J."/>
            <person name="Hall M.J."/>
            <person name="Errington J."/>
        </authorList>
    </citation>
    <scope>NUCLEOTIDE SEQUENCE</scope>
    <source>
        <strain evidence="1">MDA8-470</strain>
    </source>
</reference>
<keyword evidence="2" id="KW-1185">Reference proteome</keyword>
<protein>
    <submittedName>
        <fullName evidence="1">Sporulation protein</fullName>
    </submittedName>
</protein>